<protein>
    <submittedName>
        <fullName evidence="2">Uncharacterized protein</fullName>
    </submittedName>
</protein>
<sequence>MRLKRKGDARRVVIKEDVPRPDAADRFSAYTGSEDDLFLKNVSVKAEVGTFSNFAHARFQSMPKEIKPDCGGVACQNQNPKILFTSGSSGLPASLVNSMLVEKVLTDVGSSVSGSARPTGENVGIRSSSSAKPSMLLNTVEVQDSPDAAGQPVSSDRPWVELRTGTPVEMKKEQALHCGLQSFTTVLLDGSSSSAHIDVKDSSWATGNKANLVQNFEVCSEGAIKTEIDSLSQVASKTSHSIKTSGKCWNTGEEILQQGQCSPVTDNYLCHQPPRHAGCLSDCLVDMLEEGIFSRLAPPIEPRPVSIGNPSVPEVGGLGTPLVDVDHSQSQDPCCVKQVNTLLSLKLVTSQEKIQDKKQHESNLCTLDEGPTEKSGGAIAVKRGQVRESVASDTSSEIFGQSFPSVDTPKFNKSAPGVSLLLVEGTTKKACKIDYNRPHGDAHDRTPGEVVAAPKHHKFQTQNSPLRSPSSQLLSRPAMETSEETSQLTFEGTSVSNAARLPTTNEENKSACCVRDVTRIASATKGDCLDGFCEIACPLQEKGPCMLKEDGLLVKCREHNAENSSVALAGPQSMDLEEMQLKMSECRVHRDENEAPDAEIEAGTTRAFLEWDGEEPVCNMDKIKQSPSFTEADNFEVCLRKCYYTALL</sequence>
<reference evidence="2" key="1">
    <citation type="journal article" date="2022" name="bioRxiv">
        <title>Sequencing and chromosome-scale assembly of the giantPleurodeles waltlgenome.</title>
        <authorList>
            <person name="Brown T."/>
            <person name="Elewa A."/>
            <person name="Iarovenko S."/>
            <person name="Subramanian E."/>
            <person name="Araus A.J."/>
            <person name="Petzold A."/>
            <person name="Susuki M."/>
            <person name="Suzuki K.-i.T."/>
            <person name="Hayashi T."/>
            <person name="Toyoda A."/>
            <person name="Oliveira C."/>
            <person name="Osipova E."/>
            <person name="Leigh N.D."/>
            <person name="Simon A."/>
            <person name="Yun M.H."/>
        </authorList>
    </citation>
    <scope>NUCLEOTIDE SEQUENCE</scope>
    <source>
        <strain evidence="2">20211129_DDA</strain>
        <tissue evidence="2">Liver</tissue>
    </source>
</reference>
<feature type="compositionally biased region" description="Polar residues" evidence="1">
    <location>
        <begin position="484"/>
        <end position="502"/>
    </location>
</feature>
<gene>
    <name evidence="2" type="ORF">NDU88_003326</name>
</gene>
<feature type="region of interest" description="Disordered" evidence="1">
    <location>
        <begin position="456"/>
        <end position="502"/>
    </location>
</feature>
<comment type="caution">
    <text evidence="2">The sequence shown here is derived from an EMBL/GenBank/DDBJ whole genome shotgun (WGS) entry which is preliminary data.</text>
</comment>
<accession>A0AAV7TN73</accession>
<evidence type="ECO:0000313" key="3">
    <source>
        <dbReference type="Proteomes" id="UP001066276"/>
    </source>
</evidence>
<keyword evidence="3" id="KW-1185">Reference proteome</keyword>
<name>A0AAV7TN73_PLEWA</name>
<dbReference type="Proteomes" id="UP001066276">
    <property type="component" value="Chromosome 3_2"/>
</dbReference>
<proteinExistence type="predicted"/>
<feature type="compositionally biased region" description="Low complexity" evidence="1">
    <location>
        <begin position="464"/>
        <end position="477"/>
    </location>
</feature>
<dbReference type="EMBL" id="JANPWB010000006">
    <property type="protein sequence ID" value="KAJ1178077.1"/>
    <property type="molecule type" value="Genomic_DNA"/>
</dbReference>
<dbReference type="AlphaFoldDB" id="A0AAV7TN73"/>
<evidence type="ECO:0000313" key="2">
    <source>
        <dbReference type="EMBL" id="KAJ1178077.1"/>
    </source>
</evidence>
<feature type="region of interest" description="Disordered" evidence="1">
    <location>
        <begin position="110"/>
        <end position="130"/>
    </location>
</feature>
<evidence type="ECO:0000256" key="1">
    <source>
        <dbReference type="SAM" id="MobiDB-lite"/>
    </source>
</evidence>
<organism evidence="2 3">
    <name type="scientific">Pleurodeles waltl</name>
    <name type="common">Iberian ribbed newt</name>
    <dbReference type="NCBI Taxonomy" id="8319"/>
    <lineage>
        <taxon>Eukaryota</taxon>
        <taxon>Metazoa</taxon>
        <taxon>Chordata</taxon>
        <taxon>Craniata</taxon>
        <taxon>Vertebrata</taxon>
        <taxon>Euteleostomi</taxon>
        <taxon>Amphibia</taxon>
        <taxon>Batrachia</taxon>
        <taxon>Caudata</taxon>
        <taxon>Salamandroidea</taxon>
        <taxon>Salamandridae</taxon>
        <taxon>Pleurodelinae</taxon>
        <taxon>Pleurodeles</taxon>
    </lineage>
</organism>